<dbReference type="EMBL" id="LZHX01000024">
    <property type="protein sequence ID" value="OBF25841.1"/>
    <property type="molecule type" value="Genomic_DNA"/>
</dbReference>
<dbReference type="EMBL" id="LFOD01000013">
    <property type="protein sequence ID" value="KMV17493.1"/>
    <property type="molecule type" value="Genomic_DNA"/>
</dbReference>
<reference evidence="3 6" key="3">
    <citation type="submission" date="2016-06" db="EMBL/GenBank/DDBJ databases">
        <authorList>
            <person name="Kjaerup R.B."/>
            <person name="Dalgaard T.S."/>
            <person name="Juul-Madsen H.R."/>
        </authorList>
    </citation>
    <scope>NUCLEOTIDE SEQUENCE [LARGE SCALE GENOMIC DNA]</scope>
    <source>
        <strain evidence="3 6">ACS1953</strain>
    </source>
</reference>
<comment type="caution">
    <text evidence="2">The sequence shown here is derived from an EMBL/GenBank/DDBJ whole genome shotgun (WGS) entry which is preliminary data.</text>
</comment>
<keyword evidence="7" id="KW-1185">Reference proteome</keyword>
<accession>A0A0J8U7K6</accession>
<feature type="domain" description="Roadblock/LAMTOR2" evidence="1">
    <location>
        <begin position="2"/>
        <end position="88"/>
    </location>
</feature>
<evidence type="ECO:0000313" key="2">
    <source>
        <dbReference type="EMBL" id="KMV17493.1"/>
    </source>
</evidence>
<dbReference type="SUPFAM" id="SSF103196">
    <property type="entry name" value="Roadblock/LC7 domain"/>
    <property type="match status" value="1"/>
</dbReference>
<protein>
    <submittedName>
        <fullName evidence="2">Dynein regulation protein LC7</fullName>
    </submittedName>
</protein>
<dbReference type="InterPro" id="IPR004942">
    <property type="entry name" value="Roadblock/LAMTOR2_dom"/>
</dbReference>
<reference evidence="4 7" key="2">
    <citation type="submission" date="2016-01" db="EMBL/GenBank/DDBJ databases">
        <title>The new phylogeny of the genus Mycobacterium.</title>
        <authorList>
            <person name="Tarcisio F."/>
            <person name="Conor M."/>
            <person name="Antonella G."/>
            <person name="Elisabetta G."/>
            <person name="Giulia F.S."/>
            <person name="Sara T."/>
            <person name="Anna F."/>
            <person name="Clotilde B."/>
            <person name="Roberto B."/>
            <person name="Veronica D.S."/>
            <person name="Fabio R."/>
            <person name="Monica P."/>
            <person name="Olivier J."/>
            <person name="Enrico T."/>
            <person name="Nicola S."/>
        </authorList>
    </citation>
    <scope>NUCLEOTIDE SEQUENCE [LARGE SCALE GENOMIC DNA]</scope>
    <source>
        <strain evidence="4 7">CCUG 50187</strain>
    </source>
</reference>
<dbReference type="Proteomes" id="UP000037594">
    <property type="component" value="Unassembled WGS sequence"/>
</dbReference>
<organism evidence="2 5">
    <name type="scientific">Mycolicibacterium conceptionense</name>
    <dbReference type="NCBI Taxonomy" id="451644"/>
    <lineage>
        <taxon>Bacteria</taxon>
        <taxon>Bacillati</taxon>
        <taxon>Actinomycetota</taxon>
        <taxon>Actinomycetes</taxon>
        <taxon>Mycobacteriales</taxon>
        <taxon>Mycobacteriaceae</taxon>
        <taxon>Mycolicibacterium</taxon>
    </lineage>
</organism>
<reference evidence="2 5" key="1">
    <citation type="submission" date="2015-06" db="EMBL/GenBank/DDBJ databases">
        <title>Genome sequence of Mycobacterium conceptionense strain MLE.</title>
        <authorList>
            <person name="Greninger A.L."/>
            <person name="Cunningham G."/>
            <person name="Chiu C.Y."/>
            <person name="Miller S."/>
        </authorList>
    </citation>
    <scope>NUCLEOTIDE SEQUENCE [LARGE SCALE GENOMIC DNA]</scope>
    <source>
        <strain evidence="2 5">MLE</strain>
    </source>
</reference>
<dbReference type="OrthoDB" id="5187023at2"/>
<name>A0A0J8U7K6_9MYCO</name>
<evidence type="ECO:0000313" key="4">
    <source>
        <dbReference type="EMBL" id="ORV27716.1"/>
    </source>
</evidence>
<evidence type="ECO:0000313" key="7">
    <source>
        <dbReference type="Proteomes" id="UP000193811"/>
    </source>
</evidence>
<dbReference type="EMBL" id="LQOP01000014">
    <property type="protein sequence ID" value="ORV27716.1"/>
    <property type="molecule type" value="Genomic_DNA"/>
</dbReference>
<evidence type="ECO:0000313" key="3">
    <source>
        <dbReference type="EMBL" id="OBF25841.1"/>
    </source>
</evidence>
<dbReference type="PANTHER" id="PTHR36222:SF1">
    <property type="entry name" value="SERINE PROTEASE INHIBITOR RV3364C"/>
    <property type="match status" value="1"/>
</dbReference>
<dbReference type="AlphaFoldDB" id="A0A0J8U7K6"/>
<proteinExistence type="predicted"/>
<gene>
    <name evidence="3" type="ORF">A5726_07260</name>
    <name evidence="2" type="ORF">ACT17_15850</name>
    <name evidence="4" type="ORF">AWB98_11615</name>
</gene>
<dbReference type="PATRIC" id="fig|451644.5.peg.3282"/>
<evidence type="ECO:0000313" key="5">
    <source>
        <dbReference type="Proteomes" id="UP000037594"/>
    </source>
</evidence>
<dbReference type="PANTHER" id="PTHR36222">
    <property type="entry name" value="SERINE PROTEASE INHIBITOR RV3364C"/>
    <property type="match status" value="1"/>
</dbReference>
<sequence>MSNFVRDVPGVSHAILVSADGLLMASNSHLPSDRAEQLAAVTSGLASLSTGAARLFEAGNVRQSIVEMDDGFLLLMGVGNGSYLATLASISCDIGQVGYEMALLVDRVGKTVEATPRTSHGAR</sequence>
<dbReference type="Gene3D" id="3.30.450.30">
    <property type="entry name" value="Dynein light chain 2a, cytoplasmic"/>
    <property type="match status" value="1"/>
</dbReference>
<evidence type="ECO:0000259" key="1">
    <source>
        <dbReference type="SMART" id="SM00960"/>
    </source>
</evidence>
<dbReference type="Proteomes" id="UP000093779">
    <property type="component" value="Unassembled WGS sequence"/>
</dbReference>
<dbReference type="Proteomes" id="UP000193811">
    <property type="component" value="Unassembled WGS sequence"/>
</dbReference>
<dbReference type="SMART" id="SM00960">
    <property type="entry name" value="Robl_LC7"/>
    <property type="match status" value="1"/>
</dbReference>
<dbReference type="Pfam" id="PF03259">
    <property type="entry name" value="Robl_LC7"/>
    <property type="match status" value="1"/>
</dbReference>
<dbReference type="InterPro" id="IPR053141">
    <property type="entry name" value="Mycobact_SerProt_Inhib_Rv3364c"/>
</dbReference>
<evidence type="ECO:0000313" key="6">
    <source>
        <dbReference type="Proteomes" id="UP000093779"/>
    </source>
</evidence>